<evidence type="ECO:0000256" key="5">
    <source>
        <dbReference type="SAM" id="Phobius"/>
    </source>
</evidence>
<evidence type="ECO:0000256" key="4">
    <source>
        <dbReference type="ARBA" id="ARBA00023136"/>
    </source>
</evidence>
<proteinExistence type="predicted"/>
<dbReference type="Pfam" id="PF06271">
    <property type="entry name" value="RDD"/>
    <property type="match status" value="1"/>
</dbReference>
<dbReference type="AlphaFoldDB" id="A0A372IPR7"/>
<comment type="subcellular location">
    <subcellularLocation>
        <location evidence="1">Membrane</location>
        <topology evidence="1">Multi-pass membrane protein</topology>
    </subcellularLocation>
</comment>
<feature type="transmembrane region" description="Helical" evidence="5">
    <location>
        <begin position="119"/>
        <end position="136"/>
    </location>
</feature>
<comment type="caution">
    <text evidence="7">The sequence shown here is derived from an EMBL/GenBank/DDBJ whole genome shotgun (WGS) entry which is preliminary data.</text>
</comment>
<gene>
    <name evidence="7" type="ORF">D0Y96_08220</name>
</gene>
<name>A0A372IPR7_9BACT</name>
<evidence type="ECO:0000256" key="1">
    <source>
        <dbReference type="ARBA" id="ARBA00004141"/>
    </source>
</evidence>
<feature type="domain" description="RDD" evidence="6">
    <location>
        <begin position="47"/>
        <end position="169"/>
    </location>
</feature>
<keyword evidence="3 5" id="KW-1133">Transmembrane helix</keyword>
<protein>
    <recommendedName>
        <fullName evidence="6">RDD domain-containing protein</fullName>
    </recommendedName>
</protein>
<sequence length="187" mass="20340">MASICTNPECDYTKRHGVIQNAALEFCPNCGRRLQKVADVAAITPVSRGRRFGAYFIDFCIAFLLVLVGTIPIVGLIITPIIALYWLLRDINGASPGKSLLGLAIVSRGGGRSTTMQRILRNLPFAIMVLPLLIPYIGLTDYPIQLFVILVEALMVILTRERIGDKLAGTMVVSHDVAQAQYAPVSA</sequence>
<organism evidence="7 8">
    <name type="scientific">Paracidobacterium acidisoli</name>
    <dbReference type="NCBI Taxonomy" id="2303751"/>
    <lineage>
        <taxon>Bacteria</taxon>
        <taxon>Pseudomonadati</taxon>
        <taxon>Acidobacteriota</taxon>
        <taxon>Terriglobia</taxon>
        <taxon>Terriglobales</taxon>
        <taxon>Acidobacteriaceae</taxon>
        <taxon>Paracidobacterium</taxon>
    </lineage>
</organism>
<evidence type="ECO:0000256" key="2">
    <source>
        <dbReference type="ARBA" id="ARBA00022692"/>
    </source>
</evidence>
<dbReference type="OrthoDB" id="9814143at2"/>
<accession>A0A372IPR7</accession>
<evidence type="ECO:0000313" key="8">
    <source>
        <dbReference type="Proteomes" id="UP000264702"/>
    </source>
</evidence>
<keyword evidence="8" id="KW-1185">Reference proteome</keyword>
<reference evidence="7 8" key="1">
    <citation type="submission" date="2018-08" db="EMBL/GenBank/DDBJ databases">
        <title>Acidipila sp. 4G-K13, an acidobacterium isolated from forest soil.</title>
        <authorList>
            <person name="Gao Z.-H."/>
            <person name="Qiu L.-H."/>
        </authorList>
    </citation>
    <scope>NUCLEOTIDE SEQUENCE [LARGE SCALE GENOMIC DNA]</scope>
    <source>
        <strain evidence="7 8">4G-K13</strain>
    </source>
</reference>
<keyword evidence="2 5" id="KW-0812">Transmembrane</keyword>
<feature type="transmembrane region" description="Helical" evidence="5">
    <location>
        <begin position="55"/>
        <end position="88"/>
    </location>
</feature>
<evidence type="ECO:0000313" key="7">
    <source>
        <dbReference type="EMBL" id="RFU16731.1"/>
    </source>
</evidence>
<dbReference type="RefSeq" id="WP_117298900.1">
    <property type="nucleotide sequence ID" value="NZ_QVQT02000003.1"/>
</dbReference>
<dbReference type="GO" id="GO:0016020">
    <property type="term" value="C:membrane"/>
    <property type="evidence" value="ECO:0007669"/>
    <property type="project" value="UniProtKB-SubCell"/>
</dbReference>
<keyword evidence="4 5" id="KW-0472">Membrane</keyword>
<evidence type="ECO:0000256" key="3">
    <source>
        <dbReference type="ARBA" id="ARBA00022989"/>
    </source>
</evidence>
<dbReference type="InterPro" id="IPR010432">
    <property type="entry name" value="RDD"/>
</dbReference>
<evidence type="ECO:0000259" key="6">
    <source>
        <dbReference type="Pfam" id="PF06271"/>
    </source>
</evidence>
<dbReference type="Proteomes" id="UP000264702">
    <property type="component" value="Unassembled WGS sequence"/>
</dbReference>
<dbReference type="EMBL" id="QVQT01000003">
    <property type="protein sequence ID" value="RFU16731.1"/>
    <property type="molecule type" value="Genomic_DNA"/>
</dbReference>
<feature type="transmembrane region" description="Helical" evidence="5">
    <location>
        <begin position="142"/>
        <end position="159"/>
    </location>
</feature>